<proteinExistence type="predicted"/>
<name>A0A1J9P6X7_9EURO</name>
<comment type="caution">
    <text evidence="1">The sequence shown here is derived from an EMBL/GenBank/DDBJ whole genome shotgun (WGS) entry which is preliminary data.</text>
</comment>
<dbReference type="EMBL" id="LGTZ01002674">
    <property type="protein sequence ID" value="OJD11854.1"/>
    <property type="molecule type" value="Genomic_DNA"/>
</dbReference>
<gene>
    <name evidence="1" type="ORF">ACJ73_09452</name>
</gene>
<accession>A0A1J9P6X7</accession>
<evidence type="ECO:0000313" key="2">
    <source>
        <dbReference type="Proteomes" id="UP000242791"/>
    </source>
</evidence>
<organism evidence="1 2">
    <name type="scientific">Blastomyces percursus</name>
    <dbReference type="NCBI Taxonomy" id="1658174"/>
    <lineage>
        <taxon>Eukaryota</taxon>
        <taxon>Fungi</taxon>
        <taxon>Dikarya</taxon>
        <taxon>Ascomycota</taxon>
        <taxon>Pezizomycotina</taxon>
        <taxon>Eurotiomycetes</taxon>
        <taxon>Eurotiomycetidae</taxon>
        <taxon>Onygenales</taxon>
        <taxon>Ajellomycetaceae</taxon>
        <taxon>Blastomyces</taxon>
    </lineage>
</organism>
<dbReference type="Proteomes" id="UP000242791">
    <property type="component" value="Unassembled WGS sequence"/>
</dbReference>
<dbReference type="AlphaFoldDB" id="A0A1J9P6X7"/>
<reference evidence="1 2" key="1">
    <citation type="submission" date="2015-08" db="EMBL/GenBank/DDBJ databases">
        <title>Emmonsia species relationships and genome sequence.</title>
        <authorList>
            <person name="Cuomo C.A."/>
            <person name="Schwartz I.S."/>
            <person name="Kenyon C."/>
            <person name="De Hoog G.S."/>
            <person name="Govender N.P."/>
            <person name="Botha A."/>
            <person name="Moreno L."/>
            <person name="De Vries M."/>
            <person name="Munoz J.F."/>
            <person name="Stielow J.B."/>
        </authorList>
    </citation>
    <scope>NUCLEOTIDE SEQUENCE [LARGE SCALE GENOMIC DNA]</scope>
    <source>
        <strain evidence="1 2">EI222</strain>
    </source>
</reference>
<sequence length="99" mass="11359">MMTLKGQMEYRETLARARDPIMITFASEHLKETACEYAEDGKTTTWQSRVAENYVERRTGWDEHRNRENPLTKFSFPSSECGDELNVGLGNVLGKEIKG</sequence>
<protein>
    <submittedName>
        <fullName evidence="1">Uncharacterized protein</fullName>
    </submittedName>
</protein>
<evidence type="ECO:0000313" key="1">
    <source>
        <dbReference type="EMBL" id="OJD11854.1"/>
    </source>
</evidence>
<keyword evidence="2" id="KW-1185">Reference proteome</keyword>
<dbReference type="VEuPathDB" id="FungiDB:ACJ73_09452"/>